<keyword evidence="2" id="KW-0472">Membrane</keyword>
<name>A0A9N9AAG7_9GLOM</name>
<protein>
    <submittedName>
        <fullName evidence="4">6571_t:CDS:1</fullName>
    </submittedName>
</protein>
<feature type="transmembrane region" description="Helical" evidence="2">
    <location>
        <begin position="12"/>
        <end position="36"/>
    </location>
</feature>
<reference evidence="4" key="1">
    <citation type="submission" date="2021-06" db="EMBL/GenBank/DDBJ databases">
        <authorList>
            <person name="Kallberg Y."/>
            <person name="Tangrot J."/>
            <person name="Rosling A."/>
        </authorList>
    </citation>
    <scope>NUCLEOTIDE SEQUENCE</scope>
    <source>
        <strain evidence="4">BR232B</strain>
    </source>
</reference>
<keyword evidence="5" id="KW-1185">Reference proteome</keyword>
<dbReference type="InterPro" id="IPR003877">
    <property type="entry name" value="SPRY_dom"/>
</dbReference>
<dbReference type="Gene3D" id="2.60.120.920">
    <property type="match status" value="1"/>
</dbReference>
<feature type="compositionally biased region" description="Low complexity" evidence="1">
    <location>
        <begin position="262"/>
        <end position="277"/>
    </location>
</feature>
<dbReference type="CDD" id="cd12885">
    <property type="entry name" value="SPRY_RanBP_like"/>
    <property type="match status" value="1"/>
</dbReference>
<evidence type="ECO:0000259" key="3">
    <source>
        <dbReference type="Pfam" id="PF00622"/>
    </source>
</evidence>
<feature type="region of interest" description="Disordered" evidence="1">
    <location>
        <begin position="259"/>
        <end position="290"/>
    </location>
</feature>
<organism evidence="4 5">
    <name type="scientific">Paraglomus brasilianum</name>
    <dbReference type="NCBI Taxonomy" id="144538"/>
    <lineage>
        <taxon>Eukaryota</taxon>
        <taxon>Fungi</taxon>
        <taxon>Fungi incertae sedis</taxon>
        <taxon>Mucoromycota</taxon>
        <taxon>Glomeromycotina</taxon>
        <taxon>Glomeromycetes</taxon>
        <taxon>Paraglomerales</taxon>
        <taxon>Paraglomeraceae</taxon>
        <taxon>Paraglomus</taxon>
    </lineage>
</organism>
<comment type="caution">
    <text evidence="4">The sequence shown here is derived from an EMBL/GenBank/DDBJ whole genome shotgun (WGS) entry which is preliminary data.</text>
</comment>
<evidence type="ECO:0000256" key="2">
    <source>
        <dbReference type="SAM" id="Phobius"/>
    </source>
</evidence>
<keyword evidence="2" id="KW-0812">Transmembrane</keyword>
<dbReference type="Pfam" id="PF00622">
    <property type="entry name" value="SPRY"/>
    <property type="match status" value="1"/>
</dbReference>
<evidence type="ECO:0000313" key="4">
    <source>
        <dbReference type="EMBL" id="CAG8523656.1"/>
    </source>
</evidence>
<dbReference type="EMBL" id="CAJVPI010000352">
    <property type="protein sequence ID" value="CAG8523656.1"/>
    <property type="molecule type" value="Genomic_DNA"/>
</dbReference>
<keyword evidence="2" id="KW-1133">Transmembrane helix</keyword>
<feature type="domain" description="SPRY" evidence="3">
    <location>
        <begin position="373"/>
        <end position="479"/>
    </location>
</feature>
<proteinExistence type="predicted"/>
<evidence type="ECO:0000313" key="5">
    <source>
        <dbReference type="Proteomes" id="UP000789739"/>
    </source>
</evidence>
<dbReference type="InterPro" id="IPR043136">
    <property type="entry name" value="B30.2/SPRY_sf"/>
</dbReference>
<dbReference type="AlphaFoldDB" id="A0A9N9AAG7"/>
<dbReference type="OrthoDB" id="258495at2759"/>
<dbReference type="SUPFAM" id="SSF49899">
    <property type="entry name" value="Concanavalin A-like lectins/glucanases"/>
    <property type="match status" value="1"/>
</dbReference>
<feature type="compositionally biased region" description="Polar residues" evidence="1">
    <location>
        <begin position="278"/>
        <end position="290"/>
    </location>
</feature>
<dbReference type="InterPro" id="IPR044736">
    <property type="entry name" value="Gid1/RanBPM/SPLA_SPRY"/>
</dbReference>
<evidence type="ECO:0000256" key="1">
    <source>
        <dbReference type="SAM" id="MobiDB-lite"/>
    </source>
</evidence>
<feature type="transmembrane region" description="Helical" evidence="2">
    <location>
        <begin position="56"/>
        <end position="79"/>
    </location>
</feature>
<dbReference type="InterPro" id="IPR013320">
    <property type="entry name" value="ConA-like_dom_sf"/>
</dbReference>
<sequence length="500" mass="54486">MARLHQKAYSRLNLLSFHSFGLYILCAPGAYSAYYSRPSNNHWVFWYYAGSGNRECGNICIITFAIVCVLLLLLIYRIYSFCRSSHWEKKLESIDITENGTATAAGEKFRLSSSSESRIEQGYGVNNKKKSNGTSDFLEYADAGPVAPPPVYSDSYSIPAATPSYSMSSMSSTAPLLPSKFAAENPPHDLPPLREHVASILSNGAAEAYKLAPIDELIERNLLKVDSDGTTAIFNGTRVSCQSNYPFLVIKKSDFANDDENSLYPPSQTPSSSPLPQNLATSPSHPFSSTTNSYYDATNITYPMPAPQTEVKISIPPSSLSTIAELPNSPVELTTPTNEQSGLLKKEIKKLKEKESLSETDTDKEGNTKGELCYFEMTVLENDGKNNTIAVGVATQPYPWSSLNTSGYAHVSSYTSISYSNAWGDVGDTVGCGYYPKTGEVFFTINGSKHQAAYTGPQHIWYPCIGADGRCKVSVNFGKENGDTFVFGEARGSGSVVVID</sequence>
<gene>
    <name evidence="4" type="ORF">PBRASI_LOCUS3758</name>
</gene>
<accession>A0A9N9AAG7</accession>
<dbReference type="Proteomes" id="UP000789739">
    <property type="component" value="Unassembled WGS sequence"/>
</dbReference>